<feature type="transmembrane region" description="Helical" evidence="9">
    <location>
        <begin position="183"/>
        <end position="203"/>
    </location>
</feature>
<feature type="transmembrane region" description="Helical" evidence="9">
    <location>
        <begin position="159"/>
        <end position="177"/>
    </location>
</feature>
<keyword evidence="5" id="KW-0547">Nucleotide-binding</keyword>
<evidence type="ECO:0000313" key="13">
    <source>
        <dbReference type="Proteomes" id="UP000288351"/>
    </source>
</evidence>
<comment type="subcellular location">
    <subcellularLocation>
        <location evidence="1">Cell membrane</location>
        <topology evidence="1">Multi-pass membrane protein</topology>
    </subcellularLocation>
</comment>
<comment type="caution">
    <text evidence="12">The sequence shown here is derived from an EMBL/GenBank/DDBJ whole genome shotgun (WGS) entry which is preliminary data.</text>
</comment>
<dbReference type="InterPro" id="IPR011527">
    <property type="entry name" value="ABC1_TM_dom"/>
</dbReference>
<keyword evidence="8 9" id="KW-0472">Membrane</keyword>
<evidence type="ECO:0000259" key="10">
    <source>
        <dbReference type="PROSITE" id="PS50893"/>
    </source>
</evidence>
<keyword evidence="2" id="KW-0813">Transport</keyword>
<evidence type="ECO:0000256" key="8">
    <source>
        <dbReference type="ARBA" id="ARBA00023136"/>
    </source>
</evidence>
<sequence length="610" mass="65017">MTWVGGTADRVHHRAARRRRQPGCSSVLLRLLRAQLRPYAGATTALVALQLVQILGTLLLPTLGAALIDQGVVRADRDRVTELGAVMVAVAVVQIAAALGAAALAARTSTAIGRDLRSSVFRRILDFSTREVGRFGTPSLLTRAVNDVQQVQNLAQSGFGIVVCAPLMCLGSVLLALRQDVPLALLLVALVLVVAVCFGLLLARMGSLYARMQVTLDRLGRLLREAITGVRVVRSFVRDDHELGRFAQTNDAFLALSQRVGRLIATMLPVVLLIMNGFTVALLWTGARRIDAGSMPIGALSAFLSYLSLILMSVVMLAFVFLSVPRARVCADRIAEVLDTSPSVAPPAAPQPVRGPAGRIALHGAGFRYPGAEEAVLRDVDLTVEPGERVVVLGSTGSGKTTLLNLVLRLSDATEGTVRIGGTDVRELAPGVLAATVGFVPQRPYLFSGTVADNLRFGRPDATDAELWEVLRVAQAADFVARMPDGLDAAITQGGGNVSGGQRQRLSLARALLRRPDVYLFDDCFSALDQATEATLRAALVPYTAGSTVLTVAQRVSATHEADRVVVLDRGRIVAQGSHDVLLRTSPTYREIVLSQLTEEEAAHGRAGRP</sequence>
<protein>
    <submittedName>
        <fullName evidence="12">Multidrug ABC transporter ATP-binding protein</fullName>
    </submittedName>
</protein>
<dbReference type="Pfam" id="PF00664">
    <property type="entry name" value="ABC_membrane"/>
    <property type="match status" value="1"/>
</dbReference>
<keyword evidence="4 9" id="KW-0812">Transmembrane</keyword>
<dbReference type="PROSITE" id="PS00211">
    <property type="entry name" value="ABC_TRANSPORTER_1"/>
    <property type="match status" value="1"/>
</dbReference>
<dbReference type="AlphaFoldDB" id="A0A401QQS2"/>
<name>A0A401QQS2_STRNR</name>
<gene>
    <name evidence="12" type="ORF">SALB_00321</name>
</gene>
<feature type="transmembrane region" description="Helical" evidence="9">
    <location>
        <begin position="83"/>
        <end position="106"/>
    </location>
</feature>
<evidence type="ECO:0000256" key="1">
    <source>
        <dbReference type="ARBA" id="ARBA00004651"/>
    </source>
</evidence>
<dbReference type="InterPro" id="IPR003593">
    <property type="entry name" value="AAA+_ATPase"/>
</dbReference>
<evidence type="ECO:0000259" key="11">
    <source>
        <dbReference type="PROSITE" id="PS50929"/>
    </source>
</evidence>
<keyword evidence="7 9" id="KW-1133">Transmembrane helix</keyword>
<dbReference type="SUPFAM" id="SSF90123">
    <property type="entry name" value="ABC transporter transmembrane region"/>
    <property type="match status" value="1"/>
</dbReference>
<dbReference type="InterPro" id="IPR003439">
    <property type="entry name" value="ABC_transporter-like_ATP-bd"/>
</dbReference>
<dbReference type="PANTHER" id="PTHR43394:SF1">
    <property type="entry name" value="ATP-BINDING CASSETTE SUB-FAMILY B MEMBER 10, MITOCHONDRIAL"/>
    <property type="match status" value="1"/>
</dbReference>
<keyword evidence="6 12" id="KW-0067">ATP-binding</keyword>
<evidence type="ECO:0000256" key="3">
    <source>
        <dbReference type="ARBA" id="ARBA00022475"/>
    </source>
</evidence>
<keyword evidence="3" id="KW-1003">Cell membrane</keyword>
<evidence type="ECO:0000256" key="2">
    <source>
        <dbReference type="ARBA" id="ARBA00022448"/>
    </source>
</evidence>
<feature type="transmembrane region" description="Helical" evidence="9">
    <location>
        <begin position="263"/>
        <end position="284"/>
    </location>
</feature>
<evidence type="ECO:0000256" key="6">
    <source>
        <dbReference type="ARBA" id="ARBA00022840"/>
    </source>
</evidence>
<dbReference type="PROSITE" id="PS50893">
    <property type="entry name" value="ABC_TRANSPORTER_2"/>
    <property type="match status" value="1"/>
</dbReference>
<dbReference type="Gene3D" id="1.20.1560.10">
    <property type="entry name" value="ABC transporter type 1, transmembrane domain"/>
    <property type="match status" value="1"/>
</dbReference>
<dbReference type="Pfam" id="PF00005">
    <property type="entry name" value="ABC_tran"/>
    <property type="match status" value="1"/>
</dbReference>
<dbReference type="SUPFAM" id="SSF52540">
    <property type="entry name" value="P-loop containing nucleoside triphosphate hydrolases"/>
    <property type="match status" value="1"/>
</dbReference>
<evidence type="ECO:0000313" key="12">
    <source>
        <dbReference type="EMBL" id="GCB87652.1"/>
    </source>
</evidence>
<dbReference type="GO" id="GO:0005524">
    <property type="term" value="F:ATP binding"/>
    <property type="evidence" value="ECO:0007669"/>
    <property type="project" value="UniProtKB-KW"/>
</dbReference>
<feature type="transmembrane region" description="Helical" evidence="9">
    <location>
        <begin position="39"/>
        <end position="63"/>
    </location>
</feature>
<accession>A0A401QQS2</accession>
<dbReference type="GO" id="GO:0005886">
    <property type="term" value="C:plasma membrane"/>
    <property type="evidence" value="ECO:0007669"/>
    <property type="project" value="UniProtKB-SubCell"/>
</dbReference>
<dbReference type="CDD" id="cd18548">
    <property type="entry name" value="ABC_6TM_Tm287_like"/>
    <property type="match status" value="1"/>
</dbReference>
<feature type="domain" description="ABC transporter" evidence="10">
    <location>
        <begin position="362"/>
        <end position="595"/>
    </location>
</feature>
<evidence type="ECO:0000256" key="9">
    <source>
        <dbReference type="SAM" id="Phobius"/>
    </source>
</evidence>
<evidence type="ECO:0000256" key="5">
    <source>
        <dbReference type="ARBA" id="ARBA00022741"/>
    </source>
</evidence>
<proteinExistence type="predicted"/>
<dbReference type="InterPro" id="IPR027417">
    <property type="entry name" value="P-loop_NTPase"/>
</dbReference>
<dbReference type="InterPro" id="IPR036640">
    <property type="entry name" value="ABC1_TM_sf"/>
</dbReference>
<evidence type="ECO:0000256" key="7">
    <source>
        <dbReference type="ARBA" id="ARBA00022989"/>
    </source>
</evidence>
<dbReference type="InterPro" id="IPR039421">
    <property type="entry name" value="Type_1_exporter"/>
</dbReference>
<dbReference type="Proteomes" id="UP000288351">
    <property type="component" value="Unassembled WGS sequence"/>
</dbReference>
<evidence type="ECO:0000256" key="4">
    <source>
        <dbReference type="ARBA" id="ARBA00022692"/>
    </source>
</evidence>
<organism evidence="12 13">
    <name type="scientific">Streptomyces noursei</name>
    <name type="common">Streptomyces albulus</name>
    <dbReference type="NCBI Taxonomy" id="1971"/>
    <lineage>
        <taxon>Bacteria</taxon>
        <taxon>Bacillati</taxon>
        <taxon>Actinomycetota</taxon>
        <taxon>Actinomycetes</taxon>
        <taxon>Kitasatosporales</taxon>
        <taxon>Streptomycetaceae</taxon>
        <taxon>Streptomyces</taxon>
    </lineage>
</organism>
<dbReference type="GO" id="GO:0016887">
    <property type="term" value="F:ATP hydrolysis activity"/>
    <property type="evidence" value="ECO:0007669"/>
    <property type="project" value="InterPro"/>
</dbReference>
<dbReference type="GO" id="GO:0015421">
    <property type="term" value="F:ABC-type oligopeptide transporter activity"/>
    <property type="evidence" value="ECO:0007669"/>
    <property type="project" value="TreeGrafter"/>
</dbReference>
<dbReference type="SMART" id="SM00382">
    <property type="entry name" value="AAA"/>
    <property type="match status" value="1"/>
</dbReference>
<dbReference type="Gene3D" id="3.40.50.300">
    <property type="entry name" value="P-loop containing nucleotide triphosphate hydrolases"/>
    <property type="match status" value="1"/>
</dbReference>
<reference evidence="12 13" key="1">
    <citation type="journal article" date="2019" name="Microbiol. Resour. Announc.">
        <title>Draft Genome Sequence of the Most Traditional epsilon-Poly-l-Lysine Producer, Streptomyces albulus NBRC14147.</title>
        <authorList>
            <person name="Yamanaka K."/>
            <person name="Hamano Y."/>
        </authorList>
    </citation>
    <scope>NUCLEOTIDE SEQUENCE [LARGE SCALE GENOMIC DNA]</scope>
    <source>
        <strain evidence="12 13">NBRC 14147</strain>
    </source>
</reference>
<dbReference type="PROSITE" id="PS50929">
    <property type="entry name" value="ABC_TM1F"/>
    <property type="match status" value="1"/>
</dbReference>
<dbReference type="PANTHER" id="PTHR43394">
    <property type="entry name" value="ATP-DEPENDENT PERMEASE MDL1, MITOCHONDRIAL"/>
    <property type="match status" value="1"/>
</dbReference>
<feature type="domain" description="ABC transmembrane type-1" evidence="11">
    <location>
        <begin position="45"/>
        <end position="326"/>
    </location>
</feature>
<feature type="transmembrane region" description="Helical" evidence="9">
    <location>
        <begin position="304"/>
        <end position="324"/>
    </location>
</feature>
<dbReference type="EMBL" id="BHXC01000002">
    <property type="protein sequence ID" value="GCB87652.1"/>
    <property type="molecule type" value="Genomic_DNA"/>
</dbReference>
<dbReference type="FunFam" id="3.40.50.300:FF:000854">
    <property type="entry name" value="Multidrug ABC transporter ATP-binding protein"/>
    <property type="match status" value="1"/>
</dbReference>
<dbReference type="InterPro" id="IPR017871">
    <property type="entry name" value="ABC_transporter-like_CS"/>
</dbReference>